<protein>
    <submittedName>
        <fullName evidence="4">NAD(P)-binding protein</fullName>
    </submittedName>
</protein>
<keyword evidence="1" id="KW-0560">Oxidoreductase</keyword>
<proteinExistence type="inferred from homology"/>
<dbReference type="SUPFAM" id="SSF51735">
    <property type="entry name" value="NAD(P)-binding Rossmann-fold domains"/>
    <property type="match status" value="1"/>
</dbReference>
<dbReference type="STRING" id="1314781.A0A165PIT7"/>
<gene>
    <name evidence="4" type="ORF">EXIGLDRAFT_665575</name>
</gene>
<evidence type="ECO:0000259" key="3">
    <source>
        <dbReference type="Pfam" id="PF01370"/>
    </source>
</evidence>
<dbReference type="AlphaFoldDB" id="A0A165PIT7"/>
<evidence type="ECO:0000256" key="2">
    <source>
        <dbReference type="ARBA" id="ARBA00023445"/>
    </source>
</evidence>
<dbReference type="Pfam" id="PF01370">
    <property type="entry name" value="Epimerase"/>
    <property type="match status" value="1"/>
</dbReference>
<keyword evidence="5" id="KW-1185">Reference proteome</keyword>
<dbReference type="Proteomes" id="UP000077266">
    <property type="component" value="Unassembled WGS sequence"/>
</dbReference>
<evidence type="ECO:0000313" key="4">
    <source>
        <dbReference type="EMBL" id="KZW02237.1"/>
    </source>
</evidence>
<dbReference type="InterPro" id="IPR001509">
    <property type="entry name" value="Epimerase_deHydtase"/>
</dbReference>
<sequence length="354" mass="38715">MPTISPPATVLLSLGASGFVAIHVAKTFLERGYHVLGSVRSASKGTYLQNLFDHNFPGRFRYISVPDICAPTAWDEAVKGVHGIAHVASPCHHEDAVDADEFIRPAVDGTLNLLKSAAQFGPEVARIVITSSNATILEQHDPPYVYSNKDWCNFAVEEVNTLGNAASGVAKYMASKVLAERAANDWLAQNKVHFDITHVLPSWVYGAPIQDVHSPEALNISVKRVYEWFVDGLPESQLPTASGWYIDVRDVARAHVDVLEREDLGSQRLVVSRAENPAYQDVYDAYLALPDAKRPKLPFPVPRGVPGIADDVRCKFSTHETAEAVLGWKFRALGESIAWTLEGIADKGLFSATS</sequence>
<dbReference type="GO" id="GO:0016616">
    <property type="term" value="F:oxidoreductase activity, acting on the CH-OH group of donors, NAD or NADP as acceptor"/>
    <property type="evidence" value="ECO:0007669"/>
    <property type="project" value="TreeGrafter"/>
</dbReference>
<comment type="similarity">
    <text evidence="2">Belongs to the NAD(P)-dependent epimerase/dehydratase family. Dihydroflavonol-4-reductase subfamily.</text>
</comment>
<evidence type="ECO:0000256" key="1">
    <source>
        <dbReference type="ARBA" id="ARBA00023002"/>
    </source>
</evidence>
<reference evidence="4 5" key="1">
    <citation type="journal article" date="2016" name="Mol. Biol. Evol.">
        <title>Comparative Genomics of Early-Diverging Mushroom-Forming Fungi Provides Insights into the Origins of Lignocellulose Decay Capabilities.</title>
        <authorList>
            <person name="Nagy L.G."/>
            <person name="Riley R."/>
            <person name="Tritt A."/>
            <person name="Adam C."/>
            <person name="Daum C."/>
            <person name="Floudas D."/>
            <person name="Sun H."/>
            <person name="Yadav J.S."/>
            <person name="Pangilinan J."/>
            <person name="Larsson K.H."/>
            <person name="Matsuura K."/>
            <person name="Barry K."/>
            <person name="Labutti K."/>
            <person name="Kuo R."/>
            <person name="Ohm R.A."/>
            <person name="Bhattacharya S.S."/>
            <person name="Shirouzu T."/>
            <person name="Yoshinaga Y."/>
            <person name="Martin F.M."/>
            <person name="Grigoriev I.V."/>
            <person name="Hibbett D.S."/>
        </authorList>
    </citation>
    <scope>NUCLEOTIDE SEQUENCE [LARGE SCALE GENOMIC DNA]</scope>
    <source>
        <strain evidence="4 5">HHB12029</strain>
    </source>
</reference>
<feature type="domain" description="NAD-dependent epimerase/dehydratase" evidence="3">
    <location>
        <begin position="14"/>
        <end position="265"/>
    </location>
</feature>
<dbReference type="OrthoDB" id="2735536at2759"/>
<evidence type="ECO:0000313" key="5">
    <source>
        <dbReference type="Proteomes" id="UP000077266"/>
    </source>
</evidence>
<dbReference type="InterPro" id="IPR050425">
    <property type="entry name" value="NAD(P)_dehydrat-like"/>
</dbReference>
<dbReference type="PANTHER" id="PTHR10366">
    <property type="entry name" value="NAD DEPENDENT EPIMERASE/DEHYDRATASE"/>
    <property type="match status" value="1"/>
</dbReference>
<dbReference type="PANTHER" id="PTHR10366:SF562">
    <property type="entry name" value="ALDEHYDE REDUCTASE II (AFU_ORTHOLOGUE AFUA_1G11360)"/>
    <property type="match status" value="1"/>
</dbReference>
<organism evidence="4 5">
    <name type="scientific">Exidia glandulosa HHB12029</name>
    <dbReference type="NCBI Taxonomy" id="1314781"/>
    <lineage>
        <taxon>Eukaryota</taxon>
        <taxon>Fungi</taxon>
        <taxon>Dikarya</taxon>
        <taxon>Basidiomycota</taxon>
        <taxon>Agaricomycotina</taxon>
        <taxon>Agaricomycetes</taxon>
        <taxon>Auriculariales</taxon>
        <taxon>Exidiaceae</taxon>
        <taxon>Exidia</taxon>
    </lineage>
</organism>
<dbReference type="InParanoid" id="A0A165PIT7"/>
<dbReference type="InterPro" id="IPR036291">
    <property type="entry name" value="NAD(P)-bd_dom_sf"/>
</dbReference>
<dbReference type="Gene3D" id="3.40.50.720">
    <property type="entry name" value="NAD(P)-binding Rossmann-like Domain"/>
    <property type="match status" value="1"/>
</dbReference>
<dbReference type="EMBL" id="KV425889">
    <property type="protein sequence ID" value="KZW02237.1"/>
    <property type="molecule type" value="Genomic_DNA"/>
</dbReference>
<name>A0A165PIT7_EXIGL</name>
<accession>A0A165PIT7</accession>